<evidence type="ECO:0000313" key="2">
    <source>
        <dbReference type="EMBL" id="EFV15130.2"/>
    </source>
</evidence>
<dbReference type="InterPro" id="IPR041581">
    <property type="entry name" value="Glyoxalase_6"/>
</dbReference>
<dbReference type="PANTHER" id="PTHR33993:SF14">
    <property type="entry name" value="GB|AAF24581.1"/>
    <property type="match status" value="1"/>
</dbReference>
<dbReference type="Pfam" id="PF00903">
    <property type="entry name" value="Glyoxalase"/>
    <property type="match status" value="1"/>
</dbReference>
<proteinExistence type="predicted"/>
<dbReference type="AlphaFoldDB" id="E5XKL8"/>
<dbReference type="Proteomes" id="UP000004816">
    <property type="component" value="Unassembled WGS sequence"/>
</dbReference>
<dbReference type="InterPro" id="IPR004360">
    <property type="entry name" value="Glyas_Fos-R_dOase_dom"/>
</dbReference>
<dbReference type="InterPro" id="IPR037523">
    <property type="entry name" value="VOC_core"/>
</dbReference>
<evidence type="ECO:0000313" key="3">
    <source>
        <dbReference type="Proteomes" id="UP000004816"/>
    </source>
</evidence>
<sequence length="229" mass="23917">MELHTTDPAASIEFYAGLFGWEPAPDPEHASGGYTPLTLGGKTVSAIGPAYVAGQQPQWVVSFATDDAAASAKAVAELGGRTLLGPQRVFDLGTFVFVADPLGATFTLWQPDAFPGFGVWGRPGSMGWAELSTPDPDRVIGFYADALGWSVDRDPHYAHVGLGGEHFGGIARGEGGWKPYFEVAELDATAAAAVGRGAETLVEPVAVGEARRVAVLRDPQGAVFGLFGK</sequence>
<evidence type="ECO:0000259" key="1">
    <source>
        <dbReference type="PROSITE" id="PS51819"/>
    </source>
</evidence>
<feature type="domain" description="VOC" evidence="1">
    <location>
        <begin position="1"/>
        <end position="111"/>
    </location>
</feature>
<reference evidence="2 3" key="1">
    <citation type="journal article" date="2011" name="Stand. Genomic Sci.">
        <title>High quality draft genome sequence of Segniliparus rugosus CDC 945(T)= (ATCC BAA-974(T)).</title>
        <authorList>
            <person name="Earl A.M."/>
            <person name="Desjardins C.A."/>
            <person name="Fitzgerald M.G."/>
            <person name="Arachchi H.M."/>
            <person name="Zeng Q."/>
            <person name="Mehta T."/>
            <person name="Griggs A."/>
            <person name="Birren B.W."/>
            <person name="Toney N.C."/>
            <person name="Carr J."/>
            <person name="Posey J."/>
            <person name="Butler W.R."/>
        </authorList>
    </citation>
    <scope>NUCLEOTIDE SEQUENCE [LARGE SCALE GENOMIC DNA]</scope>
    <source>
        <strain evidence="3">ATCC BAA-974 / DSM 45345 / CCUG 50838 / CIP 108380 / JCM 13579 / CDC 945</strain>
    </source>
</reference>
<dbReference type="PROSITE" id="PS51819">
    <property type="entry name" value="VOC"/>
    <property type="match status" value="2"/>
</dbReference>
<dbReference type="InterPro" id="IPR052164">
    <property type="entry name" value="Anthracycline_SecMetBiosynth"/>
</dbReference>
<comment type="caution">
    <text evidence="2">The sequence shown here is derived from an EMBL/GenBank/DDBJ whole genome shotgun (WGS) entry which is preliminary data.</text>
</comment>
<name>E5XKL8_SEGRC</name>
<dbReference type="Pfam" id="PF18029">
    <property type="entry name" value="Glyoxalase_6"/>
    <property type="match status" value="1"/>
</dbReference>
<dbReference type="PANTHER" id="PTHR33993">
    <property type="entry name" value="GLYOXALASE-RELATED"/>
    <property type="match status" value="1"/>
</dbReference>
<protein>
    <recommendedName>
        <fullName evidence="1">VOC domain-containing protein</fullName>
    </recommendedName>
</protein>
<dbReference type="Gene3D" id="3.10.180.10">
    <property type="entry name" value="2,3-Dihydroxybiphenyl 1,2-Dioxygenase, domain 1"/>
    <property type="match status" value="2"/>
</dbReference>
<dbReference type="InterPro" id="IPR029068">
    <property type="entry name" value="Glyas_Bleomycin-R_OHBP_Dase"/>
</dbReference>
<keyword evidence="3" id="KW-1185">Reference proteome</keyword>
<organism evidence="2 3">
    <name type="scientific">Segniliparus rugosus (strain ATCC BAA-974 / DSM 45345 / CCUG 50838 / CIP 108380 / JCM 13579 / CDC 945)</name>
    <dbReference type="NCBI Taxonomy" id="679197"/>
    <lineage>
        <taxon>Bacteria</taxon>
        <taxon>Bacillati</taxon>
        <taxon>Actinomycetota</taxon>
        <taxon>Actinomycetes</taxon>
        <taxon>Mycobacteriales</taxon>
        <taxon>Segniliparaceae</taxon>
        <taxon>Segniliparus</taxon>
    </lineage>
</organism>
<accession>E5XKL8</accession>
<dbReference type="STRING" id="679197.HMPREF9336_00037"/>
<dbReference type="SUPFAM" id="SSF54593">
    <property type="entry name" value="Glyoxalase/Bleomycin resistance protein/Dihydroxybiphenyl dioxygenase"/>
    <property type="match status" value="2"/>
</dbReference>
<dbReference type="HOGENOM" id="CLU_069623_3_0_11"/>
<dbReference type="eggNOG" id="COG3324">
    <property type="taxonomic scope" value="Bacteria"/>
</dbReference>
<gene>
    <name evidence="2" type="ORF">HMPREF9336_00037</name>
</gene>
<dbReference type="EMBL" id="ACZI02000003">
    <property type="protein sequence ID" value="EFV15130.2"/>
    <property type="molecule type" value="Genomic_DNA"/>
</dbReference>
<feature type="domain" description="VOC" evidence="1">
    <location>
        <begin position="125"/>
        <end position="229"/>
    </location>
</feature>